<evidence type="ECO:0000313" key="3">
    <source>
        <dbReference type="Proteomes" id="UP001155128"/>
    </source>
</evidence>
<dbReference type="RefSeq" id="WP_252113217.1">
    <property type="nucleotide sequence ID" value="NZ_JAMSHT010000001.1"/>
</dbReference>
<sequence length="120" mass="13526">MMCSDDRNKADRHALRGAARARRLAELQAVLLDCETMLATIDPDCPEARELSLRIDRARRDIDRLQGVSKSRPADADTQRKLFRELAHWAGNLPEALEPDRSSDEADGDDNLPPPLPKKR</sequence>
<comment type="caution">
    <text evidence="2">The sequence shown here is derived from an EMBL/GenBank/DDBJ whole genome shotgun (WGS) entry which is preliminary data.</text>
</comment>
<reference evidence="2" key="1">
    <citation type="submission" date="2022-06" db="EMBL/GenBank/DDBJ databases">
        <title>Sphingomicrobium sedimins sp. nov., a marine bacterium isolated from tidal flat.</title>
        <authorList>
            <person name="Kim C.-H."/>
            <person name="Yoo Y."/>
            <person name="Kim J.-J."/>
        </authorList>
    </citation>
    <scope>NUCLEOTIDE SEQUENCE</scope>
    <source>
        <strain evidence="2">GRR-S6-50</strain>
    </source>
</reference>
<protein>
    <submittedName>
        <fullName evidence="2">Uncharacterized protein</fullName>
    </submittedName>
</protein>
<name>A0A9X2EL00_9SPHN</name>
<keyword evidence="3" id="KW-1185">Reference proteome</keyword>
<dbReference type="Proteomes" id="UP001155128">
    <property type="component" value="Unassembled WGS sequence"/>
</dbReference>
<evidence type="ECO:0000256" key="1">
    <source>
        <dbReference type="SAM" id="MobiDB-lite"/>
    </source>
</evidence>
<gene>
    <name evidence="2" type="ORF">NDO55_05530</name>
</gene>
<evidence type="ECO:0000313" key="2">
    <source>
        <dbReference type="EMBL" id="MCM8557279.1"/>
    </source>
</evidence>
<accession>A0A9X2EL00</accession>
<feature type="region of interest" description="Disordered" evidence="1">
    <location>
        <begin position="93"/>
        <end position="120"/>
    </location>
</feature>
<dbReference type="EMBL" id="JAMSHT010000001">
    <property type="protein sequence ID" value="MCM8557279.1"/>
    <property type="molecule type" value="Genomic_DNA"/>
</dbReference>
<organism evidence="2 3">
    <name type="scientific">Sphingomicrobium sediminis</name>
    <dbReference type="NCBI Taxonomy" id="2950949"/>
    <lineage>
        <taxon>Bacteria</taxon>
        <taxon>Pseudomonadati</taxon>
        <taxon>Pseudomonadota</taxon>
        <taxon>Alphaproteobacteria</taxon>
        <taxon>Sphingomonadales</taxon>
        <taxon>Sphingomonadaceae</taxon>
        <taxon>Sphingomicrobium</taxon>
    </lineage>
</organism>
<proteinExistence type="predicted"/>
<dbReference type="AlphaFoldDB" id="A0A9X2EL00"/>